<proteinExistence type="predicted"/>
<dbReference type="OrthoDB" id="6086001at2759"/>
<dbReference type="GeneTree" id="ENSGT00530000063841"/>
<dbReference type="InterPro" id="IPR000980">
    <property type="entry name" value="SH2"/>
</dbReference>
<organism evidence="7 8">
    <name type="scientific">Sarcophilus harrisii</name>
    <name type="common">Tasmanian devil</name>
    <name type="synonym">Sarcophilus laniarius</name>
    <dbReference type="NCBI Taxonomy" id="9305"/>
    <lineage>
        <taxon>Eukaryota</taxon>
        <taxon>Metazoa</taxon>
        <taxon>Chordata</taxon>
        <taxon>Craniata</taxon>
        <taxon>Vertebrata</taxon>
        <taxon>Euteleostomi</taxon>
        <taxon>Mammalia</taxon>
        <taxon>Metatheria</taxon>
        <taxon>Dasyuromorphia</taxon>
        <taxon>Dasyuridae</taxon>
        <taxon>Sarcophilus</taxon>
    </lineage>
</organism>
<dbReference type="SMART" id="SM00233">
    <property type="entry name" value="PH"/>
    <property type="match status" value="1"/>
</dbReference>
<feature type="region of interest" description="Disordered" evidence="4">
    <location>
        <begin position="357"/>
        <end position="411"/>
    </location>
</feature>
<reference evidence="7 8" key="1">
    <citation type="journal article" date="2011" name="Proc. Natl. Acad. Sci. U.S.A.">
        <title>Genetic diversity and population structure of the endangered marsupial Sarcophilus harrisii (Tasmanian devil).</title>
        <authorList>
            <person name="Miller W."/>
            <person name="Hayes V.M."/>
            <person name="Ratan A."/>
            <person name="Petersen D.C."/>
            <person name="Wittekindt N.E."/>
            <person name="Miller J."/>
            <person name="Walenz B."/>
            <person name="Knight J."/>
            <person name="Qi J."/>
            <person name="Zhao F."/>
            <person name="Wang Q."/>
            <person name="Bedoya-Reina O.C."/>
            <person name="Katiyar N."/>
            <person name="Tomsho L.P."/>
            <person name="Kasson L.M."/>
            <person name="Hardie R.A."/>
            <person name="Woodbridge P."/>
            <person name="Tindall E.A."/>
            <person name="Bertelsen M.F."/>
            <person name="Dixon D."/>
            <person name="Pyecroft S."/>
            <person name="Helgen K.M."/>
            <person name="Lesk A.M."/>
            <person name="Pringle T.H."/>
            <person name="Patterson N."/>
            <person name="Zhang Y."/>
            <person name="Kreiss A."/>
            <person name="Woods G.M."/>
            <person name="Jones M.E."/>
            <person name="Schuster S.C."/>
        </authorList>
    </citation>
    <scope>NUCLEOTIDE SEQUENCE [LARGE SCALE GENOMIC DNA]</scope>
</reference>
<dbReference type="Gene3D" id="2.30.29.30">
    <property type="entry name" value="Pleckstrin-homology domain (PH domain)/Phosphotyrosine-binding domain (PTB)"/>
    <property type="match status" value="1"/>
</dbReference>
<dbReference type="KEGG" id="shr:100917319"/>
<protein>
    <submittedName>
        <fullName evidence="7">Signal transducing adaptor family member 2</fullName>
    </submittedName>
</protein>
<dbReference type="Ensembl" id="ENSSHAT00000032556.1">
    <property type="protein sequence ID" value="ENSSHAP00000031279.1"/>
    <property type="gene ID" value="ENSSHAG00000023692.1"/>
</dbReference>
<dbReference type="FunCoup" id="A0A7N4P1V9">
    <property type="interactions" value="364"/>
</dbReference>
<dbReference type="SUPFAM" id="SSF50729">
    <property type="entry name" value="PH domain-like"/>
    <property type="match status" value="1"/>
</dbReference>
<reference evidence="7" key="2">
    <citation type="submission" date="2025-08" db="UniProtKB">
        <authorList>
            <consortium name="Ensembl"/>
        </authorList>
    </citation>
    <scope>IDENTIFICATION</scope>
</reference>
<evidence type="ECO:0000259" key="6">
    <source>
        <dbReference type="PROSITE" id="PS50003"/>
    </source>
</evidence>
<dbReference type="Gene3D" id="3.30.505.10">
    <property type="entry name" value="SH2 domain"/>
    <property type="match status" value="1"/>
</dbReference>
<dbReference type="AlphaFoldDB" id="A0A7N4P1V9"/>
<dbReference type="SUPFAM" id="SSF55550">
    <property type="entry name" value="SH2 domain"/>
    <property type="match status" value="1"/>
</dbReference>
<reference evidence="7" key="3">
    <citation type="submission" date="2025-09" db="UniProtKB">
        <authorList>
            <consortium name="Ensembl"/>
        </authorList>
    </citation>
    <scope>IDENTIFICATION</scope>
</reference>
<dbReference type="GeneID" id="100917319"/>
<keyword evidence="1" id="KW-0597">Phosphoprotein</keyword>
<name>A0A7N4P1V9_SARHA</name>
<evidence type="ECO:0000313" key="7">
    <source>
        <dbReference type="Ensembl" id="ENSSHAP00000031279.1"/>
    </source>
</evidence>
<evidence type="ECO:0000256" key="4">
    <source>
        <dbReference type="SAM" id="MobiDB-lite"/>
    </source>
</evidence>
<keyword evidence="2 3" id="KW-0727">SH2 domain</keyword>
<dbReference type="Proteomes" id="UP000007648">
    <property type="component" value="Unassembled WGS sequence"/>
</dbReference>
<feature type="domain" description="SH2" evidence="5">
    <location>
        <begin position="157"/>
        <end position="248"/>
    </location>
</feature>
<dbReference type="PANTHER" id="PTHR16186:SF11">
    <property type="entry name" value="SIGNAL-TRANSDUCING ADAPTOR PROTEIN 2"/>
    <property type="match status" value="1"/>
</dbReference>
<feature type="domain" description="PH" evidence="6">
    <location>
        <begin position="19"/>
        <end position="119"/>
    </location>
</feature>
<evidence type="ECO:0000256" key="1">
    <source>
        <dbReference type="ARBA" id="ARBA00022553"/>
    </source>
</evidence>
<dbReference type="InterPro" id="IPR036860">
    <property type="entry name" value="SH2_dom_sf"/>
</dbReference>
<accession>A0A7N4P1V9</accession>
<dbReference type="PROSITE" id="PS50001">
    <property type="entry name" value="SH2"/>
    <property type="match status" value="1"/>
</dbReference>
<dbReference type="CTD" id="55620"/>
<evidence type="ECO:0000259" key="5">
    <source>
        <dbReference type="PROSITE" id="PS50001"/>
    </source>
</evidence>
<dbReference type="InterPro" id="IPR011993">
    <property type="entry name" value="PH-like_dom_sf"/>
</dbReference>
<dbReference type="PROSITE" id="PS50003">
    <property type="entry name" value="PH_DOMAIN"/>
    <property type="match status" value="1"/>
</dbReference>
<dbReference type="InterPro" id="IPR001849">
    <property type="entry name" value="PH_domain"/>
</dbReference>
<feature type="compositionally biased region" description="Pro residues" evidence="4">
    <location>
        <begin position="368"/>
        <end position="377"/>
    </location>
</feature>
<dbReference type="GO" id="GO:0035591">
    <property type="term" value="F:signaling adaptor activity"/>
    <property type="evidence" value="ECO:0007669"/>
    <property type="project" value="InterPro"/>
</dbReference>
<dbReference type="RefSeq" id="XP_031803693.1">
    <property type="nucleotide sequence ID" value="XM_031947833.1"/>
</dbReference>
<dbReference type="Pfam" id="PF00169">
    <property type="entry name" value="PH"/>
    <property type="match status" value="1"/>
</dbReference>
<keyword evidence="8" id="KW-1185">Reference proteome</keyword>
<sequence length="429" mass="47496">MATAPGLPRVPKSKPSLPSHYYEGFLEKKGPKDRDYKKFWAGLQGLTIFLYNSNREPQYVEKVDLSNFLALTDEPPKGSCTKDPGTHFCLSLEGQEIRFKVDSLESREMWKGFIMTVVELKVPSNLTLLPGHKYMMAEALSKEKDRRAQEKPSCFLNVSRVEAQLLLERSPDCGNMILRPGSDRSGGFSITTLQTLNGAEVVRHYKVKRESLGYVIDVEEPVSCASLHDVVNYFVSNTKGALVPFYPDEDYEKVLGFVEANQENGENAWTVPKPPVPRVPGTSHPLGPSLSGGEAQQIQQLPGLGKPPWLPTPVPPVPAQDENYIIPISDEPTTQYVNEDEMAQLCRLKAPALPQCLLAGPKPKKPGKPLPKVPPVPNKTKTEPRGLCGPRKAAPASSQPKVPFGPSISTDITEELERKLQQRRANLEK</sequence>
<dbReference type="InParanoid" id="A0A7N4P1V9"/>
<dbReference type="SMART" id="SM00252">
    <property type="entry name" value="SH2"/>
    <property type="match status" value="1"/>
</dbReference>
<gene>
    <name evidence="7" type="primary">STAP2</name>
</gene>
<evidence type="ECO:0000256" key="3">
    <source>
        <dbReference type="PROSITE-ProRule" id="PRU00191"/>
    </source>
</evidence>
<dbReference type="GO" id="GO:0005886">
    <property type="term" value="C:plasma membrane"/>
    <property type="evidence" value="ECO:0007669"/>
    <property type="project" value="Ensembl"/>
</dbReference>
<dbReference type="InterPro" id="IPR039111">
    <property type="entry name" value="STAP1/STAP2"/>
</dbReference>
<evidence type="ECO:0000313" key="8">
    <source>
        <dbReference type="Proteomes" id="UP000007648"/>
    </source>
</evidence>
<dbReference type="PANTHER" id="PTHR16186">
    <property type="entry name" value="SIGNAL-TRANSDUCING ADAPTOR PROTEIN-RELATED"/>
    <property type="match status" value="1"/>
</dbReference>
<evidence type="ECO:0000256" key="2">
    <source>
        <dbReference type="ARBA" id="ARBA00022999"/>
    </source>
</evidence>